<dbReference type="EMBL" id="CP037421">
    <property type="protein sequence ID" value="QDT29410.1"/>
    <property type="molecule type" value="Genomic_DNA"/>
</dbReference>
<name>A0A517QCR2_9PLAN</name>
<evidence type="ECO:0000313" key="2">
    <source>
        <dbReference type="Proteomes" id="UP000315647"/>
    </source>
</evidence>
<protein>
    <submittedName>
        <fullName evidence="1">Uncharacterized protein</fullName>
    </submittedName>
</protein>
<reference evidence="1 2" key="1">
    <citation type="submission" date="2019-03" db="EMBL/GenBank/DDBJ databases">
        <title>Deep-cultivation of Planctomycetes and their phenomic and genomic characterization uncovers novel biology.</title>
        <authorList>
            <person name="Wiegand S."/>
            <person name="Jogler M."/>
            <person name="Boedeker C."/>
            <person name="Pinto D."/>
            <person name="Vollmers J."/>
            <person name="Rivas-Marin E."/>
            <person name="Kohn T."/>
            <person name="Peeters S.H."/>
            <person name="Heuer A."/>
            <person name="Rast P."/>
            <person name="Oberbeckmann S."/>
            <person name="Bunk B."/>
            <person name="Jeske O."/>
            <person name="Meyerdierks A."/>
            <person name="Storesund J.E."/>
            <person name="Kallscheuer N."/>
            <person name="Luecker S."/>
            <person name="Lage O.M."/>
            <person name="Pohl T."/>
            <person name="Merkel B.J."/>
            <person name="Hornburger P."/>
            <person name="Mueller R.-W."/>
            <person name="Bruemmer F."/>
            <person name="Labrenz M."/>
            <person name="Spormann A.M."/>
            <person name="Op den Camp H."/>
            <person name="Overmann J."/>
            <person name="Amann R."/>
            <person name="Jetten M.S.M."/>
            <person name="Mascher T."/>
            <person name="Medema M.H."/>
            <person name="Devos D.P."/>
            <person name="Kaster A.-K."/>
            <person name="Ovreas L."/>
            <person name="Rohde M."/>
            <person name="Galperin M.Y."/>
            <person name="Jogler C."/>
        </authorList>
    </citation>
    <scope>NUCLEOTIDE SEQUENCE [LARGE SCALE GENOMIC DNA]</scope>
    <source>
        <strain evidence="1 2">Enr10</strain>
    </source>
</reference>
<accession>A0A517QCR2</accession>
<dbReference type="Proteomes" id="UP000315647">
    <property type="component" value="Chromosome"/>
</dbReference>
<dbReference type="AlphaFoldDB" id="A0A517QCR2"/>
<keyword evidence="2" id="KW-1185">Reference proteome</keyword>
<gene>
    <name evidence="1" type="ORF">Enr10x_47630</name>
</gene>
<proteinExistence type="predicted"/>
<sequence>MTIFLCHLTRPETESHKVLSDNNLQPEIDISALLQTAVSGKKVCLIIPKIVLTNRTNSGIDLITTDSLRQRLSCAFIINTLI</sequence>
<evidence type="ECO:0000313" key="1">
    <source>
        <dbReference type="EMBL" id="QDT29410.1"/>
    </source>
</evidence>
<organism evidence="1 2">
    <name type="scientific">Gimesia panareensis</name>
    <dbReference type="NCBI Taxonomy" id="2527978"/>
    <lineage>
        <taxon>Bacteria</taxon>
        <taxon>Pseudomonadati</taxon>
        <taxon>Planctomycetota</taxon>
        <taxon>Planctomycetia</taxon>
        <taxon>Planctomycetales</taxon>
        <taxon>Planctomycetaceae</taxon>
        <taxon>Gimesia</taxon>
    </lineage>
</organism>